<organism evidence="5 6">
    <name type="scientific">Trichomonascus ciferrii</name>
    <dbReference type="NCBI Taxonomy" id="44093"/>
    <lineage>
        <taxon>Eukaryota</taxon>
        <taxon>Fungi</taxon>
        <taxon>Dikarya</taxon>
        <taxon>Ascomycota</taxon>
        <taxon>Saccharomycotina</taxon>
        <taxon>Dipodascomycetes</taxon>
        <taxon>Dipodascales</taxon>
        <taxon>Trichomonascaceae</taxon>
        <taxon>Trichomonascus</taxon>
        <taxon>Trichomonascus ciferrii complex</taxon>
    </lineage>
</organism>
<feature type="domain" description="PPPDE" evidence="4">
    <location>
        <begin position="5"/>
        <end position="145"/>
    </location>
</feature>
<keyword evidence="6" id="KW-1185">Reference proteome</keyword>
<dbReference type="VEuPathDB" id="FungiDB:TRICI_004282"/>
<reference evidence="5" key="1">
    <citation type="journal article" date="2019" name="G3 (Bethesda)">
        <title>Genome Assemblies of Two Rare Opportunistic Yeast Pathogens: Diutina rugosa (syn. Candida rugosa) and Trichomonascus ciferrii (syn. Candida ciferrii).</title>
        <authorList>
            <person name="Mixao V."/>
            <person name="Saus E."/>
            <person name="Hansen A.P."/>
            <person name="Lass-Florl C."/>
            <person name="Gabaldon T."/>
        </authorList>
    </citation>
    <scope>NUCLEOTIDE SEQUENCE</scope>
    <source>
        <strain evidence="5">CBS 4856</strain>
    </source>
</reference>
<evidence type="ECO:0000313" key="5">
    <source>
        <dbReference type="EMBL" id="KAA8910000.1"/>
    </source>
</evidence>
<keyword evidence="3" id="KW-0378">Hydrolase</keyword>
<sequence>MEESYPVKLYIYDISKGLAKQLSPQLLGLTIDGVWHTSVVYKDVEIYYGNGVQQSVPGKTHHGIPLEVVDMGETNVPPEVVKEFLNEISEHYTPEKYDLFDHNCNHMSQQLCEFLVGKSIPNHISSLPQTVLQTPFGQMLRPMIEQSLRPTVTAETLQPANLI</sequence>
<dbReference type="InterPro" id="IPR008580">
    <property type="entry name" value="PPPDE_dom"/>
</dbReference>
<dbReference type="OrthoDB" id="21221at2759"/>
<dbReference type="PANTHER" id="PTHR12378:SF7">
    <property type="entry name" value="DESUMOYLATING ISOPEPTIDASE 1"/>
    <property type="match status" value="1"/>
</dbReference>
<dbReference type="InterPro" id="IPR042266">
    <property type="entry name" value="PPPDE_sf"/>
</dbReference>
<evidence type="ECO:0000313" key="6">
    <source>
        <dbReference type="Proteomes" id="UP000761534"/>
    </source>
</evidence>
<comment type="caution">
    <text evidence="5">The sequence shown here is derived from an EMBL/GenBank/DDBJ whole genome shotgun (WGS) entry which is preliminary data.</text>
</comment>
<evidence type="ECO:0000256" key="3">
    <source>
        <dbReference type="ARBA" id="ARBA00022801"/>
    </source>
</evidence>
<dbReference type="GO" id="GO:0070646">
    <property type="term" value="P:protein modification by small protein removal"/>
    <property type="evidence" value="ECO:0007669"/>
    <property type="project" value="TreeGrafter"/>
</dbReference>
<dbReference type="AlphaFoldDB" id="A0A642V1I5"/>
<accession>A0A642V1I5</accession>
<evidence type="ECO:0000259" key="4">
    <source>
        <dbReference type="PROSITE" id="PS51858"/>
    </source>
</evidence>
<name>A0A642V1I5_9ASCO</name>
<dbReference type="SMART" id="SM01179">
    <property type="entry name" value="DUF862"/>
    <property type="match status" value="1"/>
</dbReference>
<protein>
    <recommendedName>
        <fullName evidence="4">PPPDE domain-containing protein</fullName>
    </recommendedName>
</protein>
<keyword evidence="2" id="KW-0645">Protease</keyword>
<dbReference type="GO" id="GO:0008233">
    <property type="term" value="F:peptidase activity"/>
    <property type="evidence" value="ECO:0007669"/>
    <property type="project" value="UniProtKB-KW"/>
</dbReference>
<dbReference type="EMBL" id="SWFS01000328">
    <property type="protein sequence ID" value="KAA8910000.1"/>
    <property type="molecule type" value="Genomic_DNA"/>
</dbReference>
<comment type="similarity">
    <text evidence="1">Belongs to the DeSI family.</text>
</comment>
<dbReference type="Proteomes" id="UP000761534">
    <property type="component" value="Unassembled WGS sequence"/>
</dbReference>
<dbReference type="PANTHER" id="PTHR12378">
    <property type="entry name" value="DESUMOYLATING ISOPEPTIDASE"/>
    <property type="match status" value="1"/>
</dbReference>
<dbReference type="PROSITE" id="PS51858">
    <property type="entry name" value="PPPDE"/>
    <property type="match status" value="1"/>
</dbReference>
<evidence type="ECO:0000256" key="2">
    <source>
        <dbReference type="ARBA" id="ARBA00022670"/>
    </source>
</evidence>
<dbReference type="Gene3D" id="3.90.1720.30">
    <property type="entry name" value="PPPDE domains"/>
    <property type="match status" value="1"/>
</dbReference>
<dbReference type="Pfam" id="PF05903">
    <property type="entry name" value="Peptidase_C97"/>
    <property type="match status" value="1"/>
</dbReference>
<evidence type="ECO:0000256" key="1">
    <source>
        <dbReference type="ARBA" id="ARBA00008140"/>
    </source>
</evidence>
<proteinExistence type="inferred from homology"/>
<gene>
    <name evidence="5" type="ORF">TRICI_004282</name>
</gene>
<dbReference type="GO" id="GO:0006508">
    <property type="term" value="P:proteolysis"/>
    <property type="evidence" value="ECO:0007669"/>
    <property type="project" value="UniProtKB-KW"/>
</dbReference>